<gene>
    <name evidence="2" type="ORF">BDK89_0624</name>
</gene>
<feature type="transmembrane region" description="Helical" evidence="1">
    <location>
        <begin position="79"/>
        <end position="101"/>
    </location>
</feature>
<reference evidence="2 3" key="1">
    <citation type="submission" date="2019-03" db="EMBL/GenBank/DDBJ databases">
        <title>Sequencing the genomes of 1000 actinobacteria strains.</title>
        <authorList>
            <person name="Klenk H.-P."/>
        </authorList>
    </citation>
    <scope>NUCLEOTIDE SEQUENCE [LARGE SCALE GENOMIC DNA]</scope>
    <source>
        <strain evidence="2 3">DSM 18936</strain>
    </source>
</reference>
<feature type="transmembrane region" description="Helical" evidence="1">
    <location>
        <begin position="12"/>
        <end position="34"/>
    </location>
</feature>
<feature type="transmembrane region" description="Helical" evidence="1">
    <location>
        <begin position="200"/>
        <end position="221"/>
    </location>
</feature>
<evidence type="ECO:0000313" key="2">
    <source>
        <dbReference type="EMBL" id="TDT15064.1"/>
    </source>
</evidence>
<dbReference type="InterPro" id="IPR051790">
    <property type="entry name" value="Cytochrome_c-biogenesis_DsbD"/>
</dbReference>
<keyword evidence="1" id="KW-0472">Membrane</keyword>
<dbReference type="RefSeq" id="WP_133867557.1">
    <property type="nucleotide sequence ID" value="NZ_SOAU01000001.1"/>
</dbReference>
<name>A0A4R7HWY1_9ACTN</name>
<protein>
    <submittedName>
        <fullName evidence="2">Cytochrome c biogenesis protein CcdA</fullName>
    </submittedName>
</protein>
<comment type="caution">
    <text evidence="2">The sequence shown here is derived from an EMBL/GenBank/DDBJ whole genome shotgun (WGS) entry which is preliminary data.</text>
</comment>
<keyword evidence="3" id="KW-1185">Reference proteome</keyword>
<evidence type="ECO:0000313" key="3">
    <source>
        <dbReference type="Proteomes" id="UP000294558"/>
    </source>
</evidence>
<proteinExistence type="predicted"/>
<dbReference type="Proteomes" id="UP000294558">
    <property type="component" value="Unassembled WGS sequence"/>
</dbReference>
<dbReference type="OrthoDB" id="5244297at2"/>
<dbReference type="AlphaFoldDB" id="A0A4R7HWY1"/>
<dbReference type="EMBL" id="SOAU01000001">
    <property type="protein sequence ID" value="TDT15064.1"/>
    <property type="molecule type" value="Genomic_DNA"/>
</dbReference>
<feature type="transmembrane region" description="Helical" evidence="1">
    <location>
        <begin position="46"/>
        <end position="67"/>
    </location>
</feature>
<accession>A0A4R7HWY1</accession>
<dbReference type="PANTHER" id="PTHR31272:SF4">
    <property type="entry name" value="CYTOCHROME C-TYPE BIOGENESIS PROTEIN HI_1454-RELATED"/>
    <property type="match status" value="1"/>
</dbReference>
<feature type="transmembrane region" description="Helical" evidence="1">
    <location>
        <begin position="251"/>
        <end position="270"/>
    </location>
</feature>
<organism evidence="2 3">
    <name type="scientific">Ilumatobacter fluminis</name>
    <dbReference type="NCBI Taxonomy" id="467091"/>
    <lineage>
        <taxon>Bacteria</taxon>
        <taxon>Bacillati</taxon>
        <taxon>Actinomycetota</taxon>
        <taxon>Acidimicrobiia</taxon>
        <taxon>Acidimicrobiales</taxon>
        <taxon>Ilumatobacteraceae</taxon>
        <taxon>Ilumatobacter</taxon>
    </lineage>
</organism>
<evidence type="ECO:0000256" key="1">
    <source>
        <dbReference type="SAM" id="Phobius"/>
    </source>
</evidence>
<sequence>MGLSFLRGLVASVNPCAFVLLPTYLMYFLGLAGTHPGDQRASVRRALLVSASVSAGFLSVFVAVGVVSEYVTGWIESNAIYATAVIGAGFVILGIAMLAGYELPVSTPAIGSLGGLRAERATILAMAGYGVAYAITSISCTLPLFSTTLFGNVRRDGWGSGFLNVVAYGLGMALVVTALTVALAVANTSLLGALRSGSRYVHTVAATLVLLSGLYLLYYFVVVDLNEGNSAITDRVDSLQQRITIALQDRWQIVATVLAAIVVAAILFAVGRRGDPDDVPEPTGSESGPGEHVA</sequence>
<dbReference type="PANTHER" id="PTHR31272">
    <property type="entry name" value="CYTOCHROME C-TYPE BIOGENESIS PROTEIN HI_1454-RELATED"/>
    <property type="match status" value="1"/>
</dbReference>
<feature type="transmembrane region" description="Helical" evidence="1">
    <location>
        <begin position="122"/>
        <end position="145"/>
    </location>
</feature>
<feature type="transmembrane region" description="Helical" evidence="1">
    <location>
        <begin position="165"/>
        <end position="188"/>
    </location>
</feature>
<keyword evidence="1" id="KW-0812">Transmembrane</keyword>
<keyword evidence="1" id="KW-1133">Transmembrane helix</keyword>